<dbReference type="KEGG" id="mfp:MBIO_0834"/>
<dbReference type="PATRIC" id="fig|496833.3.peg.431"/>
<dbReference type="Proteomes" id="UP000006810">
    <property type="component" value="Chromosome"/>
</dbReference>
<keyword evidence="3" id="KW-1185">Reference proteome</keyword>
<keyword evidence="1" id="KW-0732">Signal</keyword>
<evidence type="ECO:0000313" key="3">
    <source>
        <dbReference type="Proteomes" id="UP000006810"/>
    </source>
</evidence>
<organism evidence="2 3">
    <name type="scientific">Mycoplasmopsis fermentans (strain ATCC 19989 / NBRC 14854 / NCTC 10117 / PG18)</name>
    <name type="common">Mycoplasma fermentans</name>
    <dbReference type="NCBI Taxonomy" id="496833"/>
    <lineage>
        <taxon>Bacteria</taxon>
        <taxon>Bacillati</taxon>
        <taxon>Mycoplasmatota</taxon>
        <taxon>Mycoplasmoidales</taxon>
        <taxon>Metamycoplasmataceae</taxon>
        <taxon>Mycoplasmopsis</taxon>
    </lineage>
</organism>
<proteinExistence type="predicted"/>
<feature type="chain" id="PRO_5002944095" description="Lipoprotein" evidence="1">
    <location>
        <begin position="33"/>
        <end position="57"/>
    </location>
</feature>
<protein>
    <recommendedName>
        <fullName evidence="4">Lipoprotein</fullName>
    </recommendedName>
</protein>
<feature type="signal peptide" evidence="1">
    <location>
        <begin position="1"/>
        <end position="32"/>
    </location>
</feature>
<name>C4XG27_MYCFP</name>
<dbReference type="HOGENOM" id="CLU_3120031_0_0_14"/>
<evidence type="ECO:0000256" key="1">
    <source>
        <dbReference type="SAM" id="SignalP"/>
    </source>
</evidence>
<accession>C4XG27</accession>
<dbReference type="AlphaFoldDB" id="C4XG27"/>
<reference evidence="2 3" key="1">
    <citation type="journal article" date="2009" name="Curr. Microbiol.">
        <title>Molecular cloning and expression of a novel cholinephosphotransferase involved in glycoglycerophospholipid biosynthesis of Mycoplasma fermentans.</title>
        <authorList>
            <person name="Ishida N."/>
            <person name="Irikura D."/>
            <person name="Matsuda K."/>
            <person name="Sato S."/>
            <person name="Asano K."/>
        </authorList>
    </citation>
    <scope>NUCLEOTIDE SEQUENCE [LARGE SCALE GENOMIC DNA]</scope>
    <source>
        <strain evidence="3">ATCC 19989 / NBRC 14854 / NCTC 10117 / PG18</strain>
    </source>
</reference>
<dbReference type="PROSITE" id="PS51257">
    <property type="entry name" value="PROKAR_LIPOPROTEIN"/>
    <property type="match status" value="1"/>
</dbReference>
<evidence type="ECO:0000313" key="2">
    <source>
        <dbReference type="EMBL" id="BAH70099.1"/>
    </source>
</evidence>
<dbReference type="EMBL" id="AP009608">
    <property type="protein sequence ID" value="BAH70099.1"/>
    <property type="molecule type" value="Genomic_DNA"/>
</dbReference>
<gene>
    <name evidence="2" type="ordered locus">MBIO_0834</name>
</gene>
<evidence type="ECO:0008006" key="4">
    <source>
        <dbReference type="Google" id="ProtNLM"/>
    </source>
</evidence>
<sequence length="57" mass="6611">MYTKTRIVKKRNKLKALTILSTAFATSIVAFAASCNNEDKQVYFTLNHNYNQKQRNI</sequence>